<comment type="caution">
    <text evidence="1">The sequence shown here is derived from an EMBL/GenBank/DDBJ whole genome shotgun (WGS) entry which is preliminary data.</text>
</comment>
<evidence type="ECO:0000313" key="1">
    <source>
        <dbReference type="EMBL" id="CAH6720437.1"/>
    </source>
</evidence>
<gene>
    <name evidence="1" type="ORF">CLIB1444_03S11870</name>
</gene>
<dbReference type="EMBL" id="CALSDN010000003">
    <property type="protein sequence ID" value="CAH6720437.1"/>
    <property type="molecule type" value="Genomic_DNA"/>
</dbReference>
<sequence length="361" mass="40311">MSKVFITGATGYIGGEVLYQLLDQHTDLEIYAVVRSQAKADDLVKKTGNKVTPVIGDLDNLEFLSKYVGECDVIINTANVDHVPSAQAISDVLVASKTPKILIHTSGTSVIGDEIAENKPTPKVYYDDKSIDDINSLPMDQAHRPVDKIVLDINEKNPLIKTAIVCPSTIFGVSKGYGRTISIQIPYMMTLAIQNKQTSTVYHGNYIWSHVHISDLGELYLFILKKFLDGEDIPQGSKGYYFGAYVEENEVVKDDKPSSIEHTWRDVANKVSELLYARGLIDTPEVNQATPEYIIKIKQGDEFAPYFWGQNSRSRANNGFKIGWKPKHVSLDDFYASFNDDIDVILKEGMADKELPRPSNK</sequence>
<accession>A0ACA9Y6Q0</accession>
<dbReference type="Proteomes" id="UP001152531">
    <property type="component" value="Unassembled WGS sequence"/>
</dbReference>
<name>A0ACA9Y6Q0_9ASCO</name>
<keyword evidence="2" id="KW-1185">Reference proteome</keyword>
<reference evidence="1" key="1">
    <citation type="submission" date="2022-06" db="EMBL/GenBank/DDBJ databases">
        <authorList>
            <person name="Legras J.-L."/>
            <person name="Devillers H."/>
            <person name="Grondin C."/>
        </authorList>
    </citation>
    <scope>NUCLEOTIDE SEQUENCE</scope>
    <source>
        <strain evidence="1">CLIB 1444</strain>
    </source>
</reference>
<organism evidence="1 2">
    <name type="scientific">[Candida] jaroonii</name>
    <dbReference type="NCBI Taxonomy" id="467808"/>
    <lineage>
        <taxon>Eukaryota</taxon>
        <taxon>Fungi</taxon>
        <taxon>Dikarya</taxon>
        <taxon>Ascomycota</taxon>
        <taxon>Saccharomycotina</taxon>
        <taxon>Pichiomycetes</taxon>
        <taxon>Debaryomycetaceae</taxon>
        <taxon>Yamadazyma</taxon>
    </lineage>
</organism>
<protein>
    <submittedName>
        <fullName evidence="1">Uncharacterized protein</fullName>
    </submittedName>
</protein>
<evidence type="ECO:0000313" key="2">
    <source>
        <dbReference type="Proteomes" id="UP001152531"/>
    </source>
</evidence>
<proteinExistence type="predicted"/>